<sequence>MADITYTLDSSRSFPDQDVVGHNRWHPEIPAIANVRPGQTVRADSREWFDGFVKNNDSADDILHVPFTKPHQLSGPFRVEGAKPGDLLVVDILDVGPLSEADNPGELAGEGWGYTGIFAGKHGGSFLHEYFPDAYKAIWDFKDNRATSRHIPGVSFNSVCHPGLMGTAPSPELLARWNKREATLISKDPFRTPPLAVAPQPIDATLGAVPEADRDRIAHEAAVTVPPRENGSNLDIKDLTKGSRIFFPVFVDGANFSFGDLHYSQGDGEITLCGAIEMSGFMEFSVDIIPGGMDTYKTGPAPIFVPGEQAPRYTDFLTFTGISVTNDGEQRYFDTFLAYQNAVLHCIDYLTTFGYSREQAFLLLGAAPMEAHYSAVVDYPNACATLHLPTDIFDFDIRPSTDGPTQIDNPTPAPVASAADLPEEDIVRSVPQGDDERLALIKKLAGSDATLRATTHEPWKQHHH</sequence>
<dbReference type="NCBIfam" id="NF045496">
    <property type="entry name" value="FormamaseFmdA"/>
    <property type="match status" value="1"/>
</dbReference>
<dbReference type="Proteomes" id="UP000185434">
    <property type="component" value="Chromosome"/>
</dbReference>
<evidence type="ECO:0000313" key="2">
    <source>
        <dbReference type="Proteomes" id="UP000185434"/>
    </source>
</evidence>
<name>A0A1L7CQJ9_9CORY</name>
<reference evidence="1 2" key="1">
    <citation type="submission" date="2014-08" db="EMBL/GenBank/DDBJ databases">
        <title>Complete genome sequence of Corynebacterium frankenforstense ST18(T) (=DSM 45800(T)), isolated from raw cow milk.</title>
        <authorList>
            <person name="Ruckert C."/>
            <person name="Albersmeier A."/>
            <person name="Winkler A."/>
            <person name="Lipski A."/>
            <person name="Kalinowski J."/>
        </authorList>
    </citation>
    <scope>NUCLEOTIDE SEQUENCE [LARGE SCALE GENOMIC DNA]</scope>
    <source>
        <strain evidence="1 2">ST18</strain>
    </source>
</reference>
<dbReference type="PANTHER" id="PTHR31891">
    <property type="entry name" value="FORMAMIDASE C869.04-RELATED"/>
    <property type="match status" value="1"/>
</dbReference>
<dbReference type="Pfam" id="PF03069">
    <property type="entry name" value="FmdA_AmdA"/>
    <property type="match status" value="1"/>
</dbReference>
<dbReference type="RefSeq" id="WP_075663069.1">
    <property type="nucleotide sequence ID" value="NZ_CP009247.1"/>
</dbReference>
<dbReference type="PANTHER" id="PTHR31891:SF1">
    <property type="entry name" value="FORMAMIDASE C869.04-RELATED"/>
    <property type="match status" value="1"/>
</dbReference>
<accession>A0A1L7CQJ9</accession>
<dbReference type="InterPro" id="IPR054833">
    <property type="entry name" value="FormamaseFmdA"/>
</dbReference>
<dbReference type="GO" id="GO:0016811">
    <property type="term" value="F:hydrolase activity, acting on carbon-nitrogen (but not peptide) bonds, in linear amides"/>
    <property type="evidence" value="ECO:0007669"/>
    <property type="project" value="InterPro"/>
</dbReference>
<dbReference type="Gene3D" id="2.60.120.580">
    <property type="entry name" value="Acetamidase/Formamidase-like domains"/>
    <property type="match status" value="1"/>
</dbReference>
<dbReference type="KEGG" id="cfk:CFRA_00980"/>
<keyword evidence="2" id="KW-1185">Reference proteome</keyword>
<proteinExistence type="predicted"/>
<organism evidence="1 2">
    <name type="scientific">Corynebacterium frankenforstense DSM 45800</name>
    <dbReference type="NCBI Taxonomy" id="1437875"/>
    <lineage>
        <taxon>Bacteria</taxon>
        <taxon>Bacillati</taxon>
        <taxon>Actinomycetota</taxon>
        <taxon>Actinomycetes</taxon>
        <taxon>Mycobacteriales</taxon>
        <taxon>Corynebacteriaceae</taxon>
        <taxon>Corynebacterium</taxon>
    </lineage>
</organism>
<evidence type="ECO:0000313" key="1">
    <source>
        <dbReference type="EMBL" id="APT88099.1"/>
    </source>
</evidence>
<dbReference type="STRING" id="1437875.CFRA_00980"/>
<dbReference type="SUPFAM" id="SSF141130">
    <property type="entry name" value="Acetamidase/Formamidase-like"/>
    <property type="match status" value="1"/>
</dbReference>
<dbReference type="AlphaFoldDB" id="A0A1L7CQJ9"/>
<dbReference type="OrthoDB" id="9785236at2"/>
<dbReference type="EMBL" id="CP009247">
    <property type="protein sequence ID" value="APT88099.1"/>
    <property type="molecule type" value="Genomic_DNA"/>
</dbReference>
<gene>
    <name evidence="1" type="ORF">CFRA_00980</name>
</gene>
<dbReference type="InterPro" id="IPR004304">
    <property type="entry name" value="FmdA_AmdA"/>
</dbReference>
<protein>
    <submittedName>
        <fullName evidence="1">Formamidase</fullName>
    </submittedName>
</protein>